<evidence type="ECO:0000256" key="3">
    <source>
        <dbReference type="ARBA" id="ARBA00004823"/>
    </source>
</evidence>
<evidence type="ECO:0000259" key="11">
    <source>
        <dbReference type="SMART" id="SM00683"/>
    </source>
</evidence>
<evidence type="ECO:0000313" key="12">
    <source>
        <dbReference type="EMBL" id="KAI8046649.1"/>
    </source>
</evidence>
<evidence type="ECO:0000256" key="9">
    <source>
        <dbReference type="ARBA" id="ARBA00023273"/>
    </source>
</evidence>
<dbReference type="Pfam" id="PF07289">
    <property type="entry name" value="BBL5"/>
    <property type="match status" value="1"/>
</dbReference>
<dbReference type="Gene3D" id="2.30.29.30">
    <property type="entry name" value="Pleckstrin-homology domain (PH domain)/Phosphotyrosine-binding domain (PTB)"/>
    <property type="match status" value="1"/>
</dbReference>
<dbReference type="InterPro" id="IPR014003">
    <property type="entry name" value="BBS5_PH"/>
</dbReference>
<dbReference type="InterPro" id="IPR056729">
    <property type="entry name" value="GMPPB_C"/>
</dbReference>
<dbReference type="GO" id="GO:0034464">
    <property type="term" value="C:BBSome"/>
    <property type="evidence" value="ECO:0007669"/>
    <property type="project" value="InterPro"/>
</dbReference>
<dbReference type="Proteomes" id="UP001059596">
    <property type="component" value="Chromosome 3R"/>
</dbReference>
<dbReference type="InterPro" id="IPR045233">
    <property type="entry name" value="GMPPB_N"/>
</dbReference>
<gene>
    <name evidence="12" type="ORF">M5D96_002862</name>
</gene>
<feature type="domain" description="BBSome complex member BBS5 PH" evidence="11">
    <location>
        <begin position="336"/>
        <end position="390"/>
    </location>
</feature>
<reference evidence="12" key="1">
    <citation type="journal article" date="2023" name="Genome Biol. Evol.">
        <title>Long-read-based Genome Assembly of Drosophila gunungcola Reveals Fewer Chemosensory Genes in Flower-breeding Species.</title>
        <authorList>
            <person name="Negi A."/>
            <person name="Liao B.Y."/>
            <person name="Yeh S.D."/>
        </authorList>
    </citation>
    <scope>NUCLEOTIDE SEQUENCE</scope>
    <source>
        <strain evidence="12">Sukarami</strain>
    </source>
</reference>
<keyword evidence="7" id="KW-0969">Cilium</keyword>
<evidence type="ECO:0000256" key="1">
    <source>
        <dbReference type="ARBA" id="ARBA00004138"/>
    </source>
</evidence>
<dbReference type="InterPro" id="IPR006606">
    <property type="entry name" value="BBL5"/>
</dbReference>
<dbReference type="EMBL" id="JAMKOV010000001">
    <property type="protein sequence ID" value="KAI8046649.1"/>
    <property type="molecule type" value="Genomic_DNA"/>
</dbReference>
<dbReference type="InterPro" id="IPR029044">
    <property type="entry name" value="Nucleotide-diphossugar_trans"/>
</dbReference>
<dbReference type="Gene3D" id="2.160.10.10">
    <property type="entry name" value="Hexapeptide repeat proteins"/>
    <property type="match status" value="1"/>
</dbReference>
<evidence type="ECO:0000256" key="4">
    <source>
        <dbReference type="ARBA" id="ARBA00005822"/>
    </source>
</evidence>
<protein>
    <recommendedName>
        <fullName evidence="10">BBSome complex member BBS5</fullName>
        <ecNumber evidence="5">2.7.7.13</ecNumber>
    </recommendedName>
</protein>
<dbReference type="GO" id="GO:0009298">
    <property type="term" value="P:GDP-mannose biosynthetic process"/>
    <property type="evidence" value="ECO:0007669"/>
    <property type="project" value="InterPro"/>
</dbReference>
<evidence type="ECO:0000313" key="13">
    <source>
        <dbReference type="Proteomes" id="UP001059596"/>
    </source>
</evidence>
<dbReference type="PANTHER" id="PTHR21351">
    <property type="entry name" value="BARDET-BIEDL SYNDROME PROTEIN 5"/>
    <property type="match status" value="1"/>
</dbReference>
<dbReference type="Pfam" id="PF00483">
    <property type="entry name" value="NTP_transferase"/>
    <property type="match status" value="2"/>
</dbReference>
<proteinExistence type="inferred from homology"/>
<evidence type="ECO:0000256" key="10">
    <source>
        <dbReference type="ARBA" id="ARBA00047191"/>
    </source>
</evidence>
<feature type="domain" description="BBSome complex member BBS5 PH" evidence="11">
    <location>
        <begin position="472"/>
        <end position="526"/>
    </location>
</feature>
<dbReference type="GO" id="GO:0032266">
    <property type="term" value="F:phosphatidylinositol-3-phosphate binding"/>
    <property type="evidence" value="ECO:0007669"/>
    <property type="project" value="TreeGrafter"/>
</dbReference>
<comment type="similarity">
    <text evidence="4">Belongs to the BBS5 family.</text>
</comment>
<evidence type="ECO:0000256" key="7">
    <source>
        <dbReference type="ARBA" id="ARBA00023069"/>
    </source>
</evidence>
<sequence>MCGNPAVGNGTRALILVGGYGTRLRPLTLSTPKPLVEFANKPILLHQLEALVDAGCRQVILAVSYRAEQMEKELKVEADKLGVELIFSHETEPLGTAGPLALAKNILTASSEPFFVLNSDVICDFPFKQLNGCIKNFIEKPQEFVSNKINAGIYIFNPSVLDRIEVKPTSIEKEVFPAMAQQQELYAMDLTGFWMDIGQPKDFLTGMCLYLSSLRQKQSPKLYTGPGVVGNVLVDPTAKIGEGCRIGPNVTIGPDVVIEDGGAIVRSHSWLDSCIVGWRSTVGRWVRIEGITVLGEDVIVKDELYVNGGQVLPHKSIAASVPEPQIIMHKNLRSGERVLDYIYHIEDSKGNPGDTGRLMVTNLRIIWHSLVHKKYNLSIGYARICNTNTRIVHMHAKARIASQALYILAISNETRFEFLFTDVSGETSRRDQPIFASVFDVYHLYQRTYLYRDLKLRGAIVQSGQLVILPDEQVYSQVQGVWNLSSDQGNLGSFVVSNIRLVWFADANETFNISLPYLQIESLRVRESKYGPALVIQTAETGGGYVLGFRVDPAERLNELFKELCSLHTIYGEQPNFGIQYNAQDARQRLAEAAEEAAQASQFKVDNFEELDERQEREINTKLNSYLAEGCLGKLASGSGSGQEEKVPVYCKELGFAMEQIKDGYKLQDLWNVMPTKMETME</sequence>
<keyword evidence="6" id="KW-0963">Cytoplasm</keyword>
<dbReference type="PANTHER" id="PTHR21351:SF0">
    <property type="entry name" value="BARDET-BIEDL SYNDROME 5 PROTEIN"/>
    <property type="match status" value="1"/>
</dbReference>
<dbReference type="InterPro" id="IPR005835">
    <property type="entry name" value="NTP_transferase_dom"/>
</dbReference>
<comment type="pathway">
    <text evidence="3">Nucleotide-sugar biosynthesis; GDP-alpha-D-mannose biosynthesis; GDP-alpha-D-mannose from alpha-D-mannose 1-phosphate (GTP route): step 1/1.</text>
</comment>
<keyword evidence="8" id="KW-0206">Cytoskeleton</keyword>
<dbReference type="InterPro" id="IPR011993">
    <property type="entry name" value="PH-like_dom_sf"/>
</dbReference>
<dbReference type="GO" id="GO:0005525">
    <property type="term" value="F:GTP binding"/>
    <property type="evidence" value="ECO:0007669"/>
    <property type="project" value="InterPro"/>
</dbReference>
<dbReference type="Gene3D" id="3.90.550.10">
    <property type="entry name" value="Spore Coat Polysaccharide Biosynthesis Protein SpsA, Chain A"/>
    <property type="match status" value="2"/>
</dbReference>
<dbReference type="EC" id="2.7.7.13" evidence="5"/>
<dbReference type="GO" id="GO:0004475">
    <property type="term" value="F:mannose-1-phosphate guanylyltransferase (GTP) activity"/>
    <property type="evidence" value="ECO:0007669"/>
    <property type="project" value="UniProtKB-EC"/>
</dbReference>
<accession>A0A9P9Z1Q9</accession>
<dbReference type="AlphaFoldDB" id="A0A9P9Z1Q9"/>
<keyword evidence="13" id="KW-1185">Reference proteome</keyword>
<dbReference type="GO" id="GO:0036064">
    <property type="term" value="C:ciliary basal body"/>
    <property type="evidence" value="ECO:0007669"/>
    <property type="project" value="TreeGrafter"/>
</dbReference>
<dbReference type="GO" id="GO:0060271">
    <property type="term" value="P:cilium assembly"/>
    <property type="evidence" value="ECO:0007669"/>
    <property type="project" value="TreeGrafter"/>
</dbReference>
<dbReference type="CDD" id="cd06425">
    <property type="entry name" value="M1P_guanylylT_B_like_N"/>
    <property type="match status" value="1"/>
</dbReference>
<keyword evidence="9" id="KW-0966">Cell projection</keyword>
<name>A0A9P9Z1Q9_9MUSC</name>
<comment type="subcellular location">
    <subcellularLocation>
        <location evidence="1">Cell projection</location>
        <location evidence="1">Cilium</location>
    </subcellularLocation>
    <subcellularLocation>
        <location evidence="2">Cytoplasm</location>
        <location evidence="2">Cytoskeleton</location>
    </subcellularLocation>
</comment>
<comment type="caution">
    <text evidence="12">The sequence shown here is derived from an EMBL/GenBank/DDBJ whole genome shotgun (WGS) entry which is preliminary data.</text>
</comment>
<dbReference type="Pfam" id="PF25087">
    <property type="entry name" value="GMPPB_C"/>
    <property type="match status" value="1"/>
</dbReference>
<organism evidence="12 13">
    <name type="scientific">Drosophila gunungcola</name>
    <name type="common">fruit fly</name>
    <dbReference type="NCBI Taxonomy" id="103775"/>
    <lineage>
        <taxon>Eukaryota</taxon>
        <taxon>Metazoa</taxon>
        <taxon>Ecdysozoa</taxon>
        <taxon>Arthropoda</taxon>
        <taxon>Hexapoda</taxon>
        <taxon>Insecta</taxon>
        <taxon>Pterygota</taxon>
        <taxon>Neoptera</taxon>
        <taxon>Endopterygota</taxon>
        <taxon>Diptera</taxon>
        <taxon>Brachycera</taxon>
        <taxon>Muscomorpha</taxon>
        <taxon>Ephydroidea</taxon>
        <taxon>Drosophilidae</taxon>
        <taxon>Drosophila</taxon>
        <taxon>Sophophora</taxon>
    </lineage>
</organism>
<evidence type="ECO:0000256" key="8">
    <source>
        <dbReference type="ARBA" id="ARBA00023212"/>
    </source>
</evidence>
<evidence type="ECO:0000256" key="6">
    <source>
        <dbReference type="ARBA" id="ARBA00022490"/>
    </source>
</evidence>
<dbReference type="SUPFAM" id="SSF53448">
    <property type="entry name" value="Nucleotide-diphospho-sugar transferases"/>
    <property type="match status" value="1"/>
</dbReference>
<dbReference type="SMART" id="SM00683">
    <property type="entry name" value="DM16"/>
    <property type="match status" value="2"/>
</dbReference>
<evidence type="ECO:0000256" key="5">
    <source>
        <dbReference type="ARBA" id="ARBA00012387"/>
    </source>
</evidence>
<evidence type="ECO:0000256" key="2">
    <source>
        <dbReference type="ARBA" id="ARBA00004245"/>
    </source>
</evidence>